<dbReference type="Proteomes" id="UP000594435">
    <property type="component" value="Chromosome 1"/>
</dbReference>
<evidence type="ECO:0000313" key="1">
    <source>
        <dbReference type="EMBL" id="QPL54573.1"/>
    </source>
</evidence>
<protein>
    <submittedName>
        <fullName evidence="1">Uncharacterized protein</fullName>
    </submittedName>
</protein>
<name>A0AAJ4ICS4_9VIBR</name>
<organism evidence="1 2">
    <name type="scientific">Vibrio navarrensis</name>
    <dbReference type="NCBI Taxonomy" id="29495"/>
    <lineage>
        <taxon>Bacteria</taxon>
        <taxon>Pseudomonadati</taxon>
        <taxon>Pseudomonadota</taxon>
        <taxon>Gammaproteobacteria</taxon>
        <taxon>Vibrionales</taxon>
        <taxon>Vibrionaceae</taxon>
        <taxon>Vibrio</taxon>
    </lineage>
</organism>
<dbReference type="RefSeq" id="WP_045568911.1">
    <property type="nucleotide sequence ID" value="NZ_CAWPVW010000005.1"/>
</dbReference>
<dbReference type="EMBL" id="CP065217">
    <property type="protein sequence ID" value="QPL54573.1"/>
    <property type="molecule type" value="Genomic_DNA"/>
</dbReference>
<proteinExistence type="predicted"/>
<dbReference type="AlphaFoldDB" id="A0AAJ4ICS4"/>
<gene>
    <name evidence="1" type="ORF">I3X05_05410</name>
</gene>
<accession>A0AAJ4ICS4</accession>
<evidence type="ECO:0000313" key="2">
    <source>
        <dbReference type="Proteomes" id="UP000594435"/>
    </source>
</evidence>
<sequence>MDSTDFLDYLKKILHEYHRMDAQDEQSKNERKQYLNGLMHGARLLGVSYEELESVTDGELREYLDFLAATDREALLAVPAYIRLKLHI</sequence>
<reference evidence="1 2" key="1">
    <citation type="submission" date="2020-11" db="EMBL/GenBank/DDBJ databases">
        <title>Complete and Circularized Genome Assembly of a human isolate of Vibrio navarrensis biotype pommerensis with MiSeq and MinION Sequence Data.</title>
        <authorList>
            <person name="Schwartz K."/>
            <person name="Borowiak M."/>
            <person name="Deneke C."/>
            <person name="Balau V."/>
            <person name="Metelmann C."/>
            <person name="Strauch E."/>
        </authorList>
    </citation>
    <scope>NUCLEOTIDE SEQUENCE [LARGE SCALE GENOMIC DNA]</scope>
    <source>
        <strain evidence="1 2">20-VB00237</strain>
    </source>
</reference>